<dbReference type="NCBIfam" id="TIGR01662">
    <property type="entry name" value="HAD-SF-IIIA"/>
    <property type="match status" value="1"/>
</dbReference>
<evidence type="ECO:0000256" key="3">
    <source>
        <dbReference type="ARBA" id="ARBA00022723"/>
    </source>
</evidence>
<evidence type="ECO:0000256" key="5">
    <source>
        <dbReference type="ARBA" id="ARBA00023277"/>
    </source>
</evidence>
<feature type="binding site" evidence="11">
    <location>
        <position position="89"/>
    </location>
    <ligand>
        <name>Zn(2+)</name>
        <dbReference type="ChEBI" id="CHEBI:29105"/>
    </ligand>
</feature>
<feature type="site" description="Stabilizes the phosphoryl group" evidence="10">
    <location>
        <position position="108"/>
    </location>
</feature>
<evidence type="ECO:0000256" key="10">
    <source>
        <dbReference type="PIRSR" id="PIRSR004682-3"/>
    </source>
</evidence>
<gene>
    <name evidence="12" type="ORF">NLF92_00220</name>
</gene>
<feature type="binding site" evidence="9">
    <location>
        <begin position="50"/>
        <end position="53"/>
    </location>
    <ligand>
        <name>substrate</name>
    </ligand>
</feature>
<dbReference type="GO" id="GO:0016791">
    <property type="term" value="F:phosphatase activity"/>
    <property type="evidence" value="ECO:0007669"/>
    <property type="project" value="InterPro"/>
</dbReference>
<keyword evidence="2 7" id="KW-0963">Cytoplasm</keyword>
<evidence type="ECO:0000256" key="6">
    <source>
        <dbReference type="ARBA" id="ARBA00031828"/>
    </source>
</evidence>
<keyword evidence="13" id="KW-1185">Reference proteome</keyword>
<dbReference type="EC" id="3.1.3.-" evidence="7"/>
<dbReference type="InterPro" id="IPR006549">
    <property type="entry name" value="HAD-SF_hydro_IIIA"/>
</dbReference>
<feature type="site" description="Contributes to substrate recognition" evidence="10">
    <location>
        <position position="107"/>
    </location>
</feature>
<feature type="site" description="Stabilizes the phosphoryl group" evidence="10">
    <location>
        <position position="50"/>
    </location>
</feature>
<feature type="binding site" evidence="9">
    <location>
        <begin position="8"/>
        <end position="10"/>
    </location>
    <ligand>
        <name>substrate</name>
    </ligand>
</feature>
<keyword evidence="5 7" id="KW-0119">Carbohydrate metabolism</keyword>
<sequence length="194" mass="21823">MHKALFLDRDGVINEDFGYVFEPAQFVFKAEIFPLIKKFRQAGYKVFVVTNQSGIAREYYSVEAFLALTQWMLTQLNDMGANVDDVYYCPHHPIAGKTALTMTCRCRKPQPGMFLNAALEHQINLHESIMIGDKQGDMEAAITANLAQAYWLTEHSDTEGLNELAELCVANNVTTKVTQVAYLNEINPPDIVLS</sequence>
<dbReference type="InterPro" id="IPR006543">
    <property type="entry name" value="Histidinol-phos"/>
</dbReference>
<feature type="binding site" evidence="11">
    <location>
        <position position="104"/>
    </location>
    <ligand>
        <name>Zn(2+)</name>
        <dbReference type="ChEBI" id="CHEBI:29105"/>
    </ligand>
</feature>
<feature type="binding site" evidence="9">
    <location>
        <begin position="107"/>
        <end position="108"/>
    </location>
    <ligand>
        <name>substrate</name>
    </ligand>
</feature>
<dbReference type="Pfam" id="PF13242">
    <property type="entry name" value="Hydrolase_like"/>
    <property type="match status" value="1"/>
</dbReference>
<dbReference type="NCBIfam" id="TIGR01656">
    <property type="entry name" value="Histidinol-ppas"/>
    <property type="match status" value="1"/>
</dbReference>
<evidence type="ECO:0000313" key="12">
    <source>
        <dbReference type="EMBL" id="MCP3427370.1"/>
    </source>
</evidence>
<dbReference type="AlphaFoldDB" id="A0AA41WVY9"/>
<feature type="binding site" evidence="11">
    <location>
        <position position="133"/>
    </location>
    <ligand>
        <name>Mg(2+)</name>
        <dbReference type="ChEBI" id="CHEBI:18420"/>
    </ligand>
</feature>
<evidence type="ECO:0000256" key="9">
    <source>
        <dbReference type="PIRSR" id="PIRSR004682-2"/>
    </source>
</evidence>
<organism evidence="12 13">
    <name type="scientific">Opacimonas viscosa</name>
    <dbReference type="NCBI Taxonomy" id="2961944"/>
    <lineage>
        <taxon>Bacteria</taxon>
        <taxon>Pseudomonadati</taxon>
        <taxon>Pseudomonadota</taxon>
        <taxon>Gammaproteobacteria</taxon>
        <taxon>Alteromonadales</taxon>
        <taxon>Alteromonadaceae</taxon>
        <taxon>Opacimonas</taxon>
    </lineage>
</organism>
<keyword evidence="4 7" id="KW-0378">Hydrolase</keyword>
<comment type="similarity">
    <text evidence="7">Belongs to the gmhB family.</text>
</comment>
<dbReference type="PIRSF" id="PIRSF004682">
    <property type="entry name" value="GmhB"/>
    <property type="match status" value="1"/>
</dbReference>
<dbReference type="InterPro" id="IPR004446">
    <property type="entry name" value="Heptose_bisP_phosphatase"/>
</dbReference>
<name>A0AA41WVY9_9ALTE</name>
<keyword evidence="11" id="KW-0862">Zinc</keyword>
<dbReference type="GO" id="GO:0046872">
    <property type="term" value="F:metal ion binding"/>
    <property type="evidence" value="ECO:0007669"/>
    <property type="project" value="UniProtKB-KW"/>
</dbReference>
<feature type="binding site" evidence="11">
    <location>
        <position position="10"/>
    </location>
    <ligand>
        <name>Mg(2+)</name>
        <dbReference type="ChEBI" id="CHEBI:18420"/>
    </ligand>
</feature>
<evidence type="ECO:0000256" key="2">
    <source>
        <dbReference type="ARBA" id="ARBA00022490"/>
    </source>
</evidence>
<dbReference type="GO" id="GO:0005737">
    <property type="term" value="C:cytoplasm"/>
    <property type="evidence" value="ECO:0007669"/>
    <property type="project" value="UniProtKB-SubCell"/>
</dbReference>
<evidence type="ECO:0000256" key="4">
    <source>
        <dbReference type="ARBA" id="ARBA00022801"/>
    </source>
</evidence>
<dbReference type="PANTHER" id="PTHR42891:SF1">
    <property type="entry name" value="D-GLYCERO-BETA-D-MANNO-HEPTOSE-1,7-BISPHOSPHATE 7-PHOSPHATASE"/>
    <property type="match status" value="1"/>
</dbReference>
<evidence type="ECO:0000256" key="7">
    <source>
        <dbReference type="PIRNR" id="PIRNR004682"/>
    </source>
</evidence>
<dbReference type="SUPFAM" id="SSF56784">
    <property type="entry name" value="HAD-like"/>
    <property type="match status" value="1"/>
</dbReference>
<comment type="cofactor">
    <cofactor evidence="11">
        <name>Zn(2+)</name>
        <dbReference type="ChEBI" id="CHEBI:29105"/>
    </cofactor>
</comment>
<feature type="binding site" evidence="9">
    <location>
        <position position="134"/>
    </location>
    <ligand>
        <name>substrate</name>
    </ligand>
</feature>
<comment type="caution">
    <text evidence="12">The sequence shown here is derived from an EMBL/GenBank/DDBJ whole genome shotgun (WGS) entry which is preliminary data.</text>
</comment>
<dbReference type="EMBL" id="JANATA010000001">
    <property type="protein sequence ID" value="MCP3427370.1"/>
    <property type="molecule type" value="Genomic_DNA"/>
</dbReference>
<dbReference type="NCBIfam" id="TIGR00213">
    <property type="entry name" value="GmhB_yaeD"/>
    <property type="match status" value="1"/>
</dbReference>
<feature type="binding site" evidence="11">
    <location>
        <position position="8"/>
    </location>
    <ligand>
        <name>Mg(2+)</name>
        <dbReference type="ChEBI" id="CHEBI:18420"/>
    </ligand>
</feature>
<proteinExistence type="inferred from homology"/>
<comment type="subcellular location">
    <subcellularLocation>
        <location evidence="1 7">Cytoplasm</location>
    </subcellularLocation>
</comment>
<evidence type="ECO:0000256" key="8">
    <source>
        <dbReference type="PIRSR" id="PIRSR004682-1"/>
    </source>
</evidence>
<keyword evidence="11" id="KW-0460">Magnesium</keyword>
<keyword evidence="3 11" id="KW-0479">Metal-binding</keyword>
<dbReference type="InterPro" id="IPR023214">
    <property type="entry name" value="HAD_sf"/>
</dbReference>
<dbReference type="GO" id="GO:0005975">
    <property type="term" value="P:carbohydrate metabolic process"/>
    <property type="evidence" value="ECO:0007669"/>
    <property type="project" value="InterPro"/>
</dbReference>
<dbReference type="Proteomes" id="UP001165413">
    <property type="component" value="Unassembled WGS sequence"/>
</dbReference>
<evidence type="ECO:0000313" key="13">
    <source>
        <dbReference type="Proteomes" id="UP001165413"/>
    </source>
</evidence>
<accession>A0AA41WVY9</accession>
<protein>
    <recommendedName>
        <fullName evidence="6 7">D,D-heptose 1,7-bisphosphate phosphatase</fullName>
        <ecNumber evidence="7">3.1.3.-</ecNumber>
    </recommendedName>
</protein>
<evidence type="ECO:0000256" key="11">
    <source>
        <dbReference type="PIRSR" id="PIRSR004682-4"/>
    </source>
</evidence>
<reference evidence="12" key="1">
    <citation type="submission" date="2022-07" db="EMBL/GenBank/DDBJ databases">
        <title>Characterization of the Novel Bacterium Alteromonas immobilis LMIT006 and Alteromonas gregis LMIT007.</title>
        <authorList>
            <person name="Lin X."/>
        </authorList>
    </citation>
    <scope>NUCLEOTIDE SEQUENCE</scope>
    <source>
        <strain evidence="12">LMIT007</strain>
    </source>
</reference>
<feature type="active site" description="Nucleophile" evidence="8">
    <location>
        <position position="8"/>
    </location>
</feature>
<dbReference type="Gene3D" id="3.40.50.1000">
    <property type="entry name" value="HAD superfamily/HAD-like"/>
    <property type="match status" value="1"/>
</dbReference>
<dbReference type="InterPro" id="IPR036412">
    <property type="entry name" value="HAD-like_sf"/>
</dbReference>
<dbReference type="CDD" id="cd07503">
    <property type="entry name" value="HAD_HisB-N"/>
    <property type="match status" value="1"/>
</dbReference>
<feature type="active site" description="Proton donor" evidence="8">
    <location>
        <position position="10"/>
    </location>
</feature>
<feature type="binding site" evidence="11">
    <location>
        <position position="91"/>
    </location>
    <ligand>
        <name>Zn(2+)</name>
        <dbReference type="ChEBI" id="CHEBI:29105"/>
    </ligand>
</feature>
<comment type="cofactor">
    <cofactor evidence="11">
        <name>Mg(2+)</name>
        <dbReference type="ChEBI" id="CHEBI:18420"/>
    </cofactor>
</comment>
<feature type="binding site" evidence="11">
    <location>
        <position position="134"/>
    </location>
    <ligand>
        <name>Mg(2+)</name>
        <dbReference type="ChEBI" id="CHEBI:18420"/>
    </ligand>
</feature>
<dbReference type="RefSeq" id="WP_254097656.1">
    <property type="nucleotide sequence ID" value="NZ_JANATA010000001.1"/>
</dbReference>
<feature type="binding site" evidence="11">
    <location>
        <position position="106"/>
    </location>
    <ligand>
        <name>Zn(2+)</name>
        <dbReference type="ChEBI" id="CHEBI:29105"/>
    </ligand>
</feature>
<dbReference type="PANTHER" id="PTHR42891">
    <property type="entry name" value="D-GLYCERO-BETA-D-MANNO-HEPTOSE-1,7-BISPHOSPHATE 7-PHOSPHATASE"/>
    <property type="match status" value="1"/>
</dbReference>
<evidence type="ECO:0000256" key="1">
    <source>
        <dbReference type="ARBA" id="ARBA00004496"/>
    </source>
</evidence>
<feature type="binding site" evidence="9">
    <location>
        <begin position="16"/>
        <end position="19"/>
    </location>
    <ligand>
        <name>substrate</name>
    </ligand>
</feature>